<dbReference type="Pfam" id="PF01471">
    <property type="entry name" value="PG_binding_1"/>
    <property type="match status" value="1"/>
</dbReference>
<accession>A0A109JHX5</accession>
<dbReference type="EMBL" id="LNCD01000018">
    <property type="protein sequence ID" value="KWV58848.1"/>
    <property type="molecule type" value="Genomic_DNA"/>
</dbReference>
<feature type="region of interest" description="Disordered" evidence="1">
    <location>
        <begin position="112"/>
        <end position="142"/>
    </location>
</feature>
<dbReference type="SUPFAM" id="SSF47090">
    <property type="entry name" value="PGBD-like"/>
    <property type="match status" value="1"/>
</dbReference>
<dbReference type="EMBL" id="LNCD01000093">
    <property type="protein sequence ID" value="KWV49049.1"/>
    <property type="molecule type" value="Genomic_DNA"/>
</dbReference>
<evidence type="ECO:0000313" key="8">
    <source>
        <dbReference type="Proteomes" id="UP000068164"/>
    </source>
</evidence>
<keyword evidence="3" id="KW-0732">Signal</keyword>
<evidence type="ECO:0000313" key="6">
    <source>
        <dbReference type="EMBL" id="KWV49159.1"/>
    </source>
</evidence>
<feature type="compositionally biased region" description="Polar residues" evidence="1">
    <location>
        <begin position="112"/>
        <end position="134"/>
    </location>
</feature>
<evidence type="ECO:0000256" key="1">
    <source>
        <dbReference type="SAM" id="MobiDB-lite"/>
    </source>
</evidence>
<keyword evidence="2" id="KW-0812">Transmembrane</keyword>
<feature type="transmembrane region" description="Helical" evidence="2">
    <location>
        <begin position="146"/>
        <end position="163"/>
    </location>
</feature>
<keyword evidence="2" id="KW-0472">Membrane</keyword>
<dbReference type="RefSeq" id="WP_007539721.1">
    <property type="nucleotide sequence ID" value="NZ_LNCD01000018.1"/>
</dbReference>
<dbReference type="Proteomes" id="UP000068164">
    <property type="component" value="Unassembled WGS sequence"/>
</dbReference>
<keyword evidence="8" id="KW-1185">Reference proteome</keyword>
<proteinExistence type="predicted"/>
<dbReference type="Gene3D" id="1.10.101.10">
    <property type="entry name" value="PGBD-like superfamily/PGBD"/>
    <property type="match status" value="1"/>
</dbReference>
<keyword evidence="2" id="KW-1133">Transmembrane helix</keyword>
<dbReference type="AlphaFoldDB" id="A0A109JHX5"/>
<organism evidence="5 8">
    <name type="scientific">Rhizobium altiplani</name>
    <dbReference type="NCBI Taxonomy" id="1864509"/>
    <lineage>
        <taxon>Bacteria</taxon>
        <taxon>Pseudomonadati</taxon>
        <taxon>Pseudomonadota</taxon>
        <taxon>Alphaproteobacteria</taxon>
        <taxon>Hyphomicrobiales</taxon>
        <taxon>Rhizobiaceae</taxon>
        <taxon>Rhizobium/Agrobacterium group</taxon>
        <taxon>Rhizobium</taxon>
    </lineage>
</organism>
<feature type="signal peptide" evidence="3">
    <location>
        <begin position="1"/>
        <end position="23"/>
    </location>
</feature>
<feature type="chain" id="PRO_5013474436" description="Peptidoglycan binding-like domain-containing protein" evidence="3">
    <location>
        <begin position="24"/>
        <end position="180"/>
    </location>
</feature>
<comment type="caution">
    <text evidence="5">The sequence shown here is derived from an EMBL/GenBank/DDBJ whole genome shotgun (WGS) entry which is preliminary data.</text>
</comment>
<dbReference type="InterPro" id="IPR036365">
    <property type="entry name" value="PGBD-like_sf"/>
</dbReference>
<name>A0A109JHX5_9HYPH</name>
<evidence type="ECO:0000256" key="2">
    <source>
        <dbReference type="SAM" id="Phobius"/>
    </source>
</evidence>
<sequence length="180" mass="18838">MIFQASYAAVLAACIFCTMSAGAALAEIRPVRDVQKALAEQGYDAGTPDGIWGTKSVAALKGFQRAHGLAPSGVVTQDSLKALFSFSVAETEPTVTPRATAAAPAASSVALQSDVSSAEPATSSQQTPRTPNETASKEPSSKRADHSGYVVVIVLLVIGFVFARRRTRKAPRAGRRMRSS</sequence>
<reference evidence="5 8" key="1">
    <citation type="submission" date="2015-11" db="EMBL/GenBank/DDBJ databases">
        <title>Draft Genome Sequence of the Strain BR 10423 (Rhizobium sp.) isolated from nodules of Mimosa pudica.</title>
        <authorList>
            <person name="Barauna A.C."/>
            <person name="Zilli J.E."/>
            <person name="Simoes-Araujo J.L."/>
            <person name="Reis V.M."/>
            <person name="James E.K."/>
            <person name="Reis F.B.Jr."/>
            <person name="Rouws L.F."/>
            <person name="Passos S.R."/>
            <person name="Gois S.R."/>
        </authorList>
    </citation>
    <scope>NUCLEOTIDE SEQUENCE [LARGE SCALE GENOMIC DNA]</scope>
    <source>
        <strain evidence="5 8">BR10423</strain>
    </source>
</reference>
<dbReference type="EMBL" id="LNCD01000092">
    <property type="protein sequence ID" value="KWV49159.1"/>
    <property type="molecule type" value="Genomic_DNA"/>
</dbReference>
<dbReference type="OrthoDB" id="227636at2"/>
<evidence type="ECO:0000256" key="3">
    <source>
        <dbReference type="SAM" id="SignalP"/>
    </source>
</evidence>
<feature type="domain" description="Peptidoglycan binding-like" evidence="4">
    <location>
        <begin position="31"/>
        <end position="83"/>
    </location>
</feature>
<dbReference type="InterPro" id="IPR002477">
    <property type="entry name" value="Peptidoglycan-bd-like"/>
</dbReference>
<evidence type="ECO:0000259" key="4">
    <source>
        <dbReference type="Pfam" id="PF01471"/>
    </source>
</evidence>
<evidence type="ECO:0000313" key="5">
    <source>
        <dbReference type="EMBL" id="KWV49049.1"/>
    </source>
</evidence>
<protein>
    <recommendedName>
        <fullName evidence="4">Peptidoglycan binding-like domain-containing protein</fullName>
    </recommendedName>
</protein>
<dbReference type="InterPro" id="IPR036366">
    <property type="entry name" value="PGBDSf"/>
</dbReference>
<gene>
    <name evidence="6" type="ORF">AS026_11385</name>
    <name evidence="5" type="ORF">AS026_11760</name>
    <name evidence="7" type="ORF">AS026_29700</name>
</gene>
<evidence type="ECO:0000313" key="7">
    <source>
        <dbReference type="EMBL" id="KWV58848.1"/>
    </source>
</evidence>